<sequence length="331" mass="38747">MNFTDIHNILREVASIQKRVSRLQEKTDTKLQEYQKNAAVEIAEMRQLQREDAKKADREMAEIRQSQKKTDEQFRETDEQLKKVGRLVGELGGRQKKTDDQIAKLQESQKKTDEQFRKTDEQFRKTDEQFRKTDEQFRKTDERFRETDEQLKEVGRLVGELGGRQKKTDEQFRKTDEQFRKTDKKLKDIGRLVGDLGGSQGSAAEDLFFRNTKPVFARLKKEFHDIRRNFTSRGKSEYDIVAINNKEILVMEVKNKLTAPDVDRFVYTQLPRFKVDFPKYVPYRLIGCVAGLSVKEAVEKYAERKGLYVLTQNAGTAKLANSPRFKEKVFA</sequence>
<protein>
    <recommendedName>
        <fullName evidence="4">DUF3782 domain-containing protein</fullName>
    </recommendedName>
</protein>
<dbReference type="AlphaFoldDB" id="A0A451B5Q0"/>
<gene>
    <name evidence="3" type="ORF">BECKUNK1418H_GA0071006_12332</name>
</gene>
<accession>A0A451B5Q0</accession>
<organism evidence="3">
    <name type="scientific">Candidatus Kentrum sp. UNK</name>
    <dbReference type="NCBI Taxonomy" id="2126344"/>
    <lineage>
        <taxon>Bacteria</taxon>
        <taxon>Pseudomonadati</taxon>
        <taxon>Pseudomonadota</taxon>
        <taxon>Gammaproteobacteria</taxon>
        <taxon>Candidatus Kentrum</taxon>
    </lineage>
</organism>
<evidence type="ECO:0000313" key="3">
    <source>
        <dbReference type="EMBL" id="VFK73623.1"/>
    </source>
</evidence>
<dbReference type="EMBL" id="CAADGD010000233">
    <property type="protein sequence ID" value="VFK73623.1"/>
    <property type="molecule type" value="Genomic_DNA"/>
</dbReference>
<evidence type="ECO:0000256" key="1">
    <source>
        <dbReference type="SAM" id="Coils"/>
    </source>
</evidence>
<dbReference type="InterPro" id="IPR011335">
    <property type="entry name" value="Restrct_endonuc-II-like"/>
</dbReference>
<evidence type="ECO:0000256" key="2">
    <source>
        <dbReference type="SAM" id="MobiDB-lite"/>
    </source>
</evidence>
<proteinExistence type="predicted"/>
<feature type="coiled-coil region" evidence="1">
    <location>
        <begin position="6"/>
        <end position="73"/>
    </location>
</feature>
<dbReference type="SUPFAM" id="SSF52980">
    <property type="entry name" value="Restriction endonuclease-like"/>
    <property type="match status" value="1"/>
</dbReference>
<feature type="region of interest" description="Disordered" evidence="2">
    <location>
        <begin position="98"/>
        <end position="134"/>
    </location>
</feature>
<reference evidence="3" key="1">
    <citation type="submission" date="2019-02" db="EMBL/GenBank/DDBJ databases">
        <authorList>
            <person name="Gruber-Vodicka R. H."/>
            <person name="Seah K. B. B."/>
        </authorList>
    </citation>
    <scope>NUCLEOTIDE SEQUENCE</scope>
    <source>
        <strain evidence="3">BECK_BY19</strain>
    </source>
</reference>
<evidence type="ECO:0008006" key="4">
    <source>
        <dbReference type="Google" id="ProtNLM"/>
    </source>
</evidence>
<dbReference type="PANTHER" id="PTHR38753">
    <property type="entry name" value="SLR1441 PROTEIN"/>
    <property type="match status" value="1"/>
</dbReference>
<dbReference type="PANTHER" id="PTHR38753:SF1">
    <property type="entry name" value="SLR1441 PROTEIN"/>
    <property type="match status" value="1"/>
</dbReference>
<name>A0A451B5Q0_9GAMM</name>
<keyword evidence="1" id="KW-0175">Coiled coil</keyword>